<gene>
    <name evidence="2" type="ORF">PVIIG_00898</name>
</gene>
<protein>
    <submittedName>
        <fullName evidence="2">Uncharacterized protein</fullName>
    </submittedName>
</protein>
<proteinExistence type="predicted"/>
<feature type="region of interest" description="Disordered" evidence="1">
    <location>
        <begin position="338"/>
        <end position="359"/>
    </location>
</feature>
<dbReference type="Proteomes" id="UP000053562">
    <property type="component" value="Unassembled WGS sequence"/>
</dbReference>
<feature type="region of interest" description="Disordered" evidence="1">
    <location>
        <begin position="58"/>
        <end position="128"/>
    </location>
</feature>
<organism evidence="2 3">
    <name type="scientific">Plasmodium vivax India VII</name>
    <dbReference type="NCBI Taxonomy" id="1077284"/>
    <lineage>
        <taxon>Eukaryota</taxon>
        <taxon>Sar</taxon>
        <taxon>Alveolata</taxon>
        <taxon>Apicomplexa</taxon>
        <taxon>Aconoidasida</taxon>
        <taxon>Haemosporida</taxon>
        <taxon>Plasmodiidae</taxon>
        <taxon>Plasmodium</taxon>
        <taxon>Plasmodium (Plasmodium)</taxon>
    </lineage>
</organism>
<reference evidence="2 3" key="1">
    <citation type="submission" date="2011-08" db="EMBL/GenBank/DDBJ databases">
        <title>The Genome Sequence of Plasmodium vivax India VII.</title>
        <authorList>
            <consortium name="The Broad Institute Genome Sequencing Platform"/>
            <consortium name="The Broad Institute Genome Sequencing Center for Infectious Disease"/>
            <person name="Neafsey D."/>
            <person name="Carlton J."/>
            <person name="Barnwell J."/>
            <person name="Collins W."/>
            <person name="Escalante A."/>
            <person name="Mullikin J."/>
            <person name="Saul A."/>
            <person name="Guigo R."/>
            <person name="Camara F."/>
            <person name="Young S.K."/>
            <person name="Zeng Q."/>
            <person name="Gargeya S."/>
            <person name="Fitzgerald M."/>
            <person name="Haas B."/>
            <person name="Abouelleil A."/>
            <person name="Alvarado L."/>
            <person name="Arachchi H.M."/>
            <person name="Berlin A."/>
            <person name="Brown A."/>
            <person name="Chapman S.B."/>
            <person name="Chen Z."/>
            <person name="Dunbar C."/>
            <person name="Freedman E."/>
            <person name="Gearin G."/>
            <person name="Gellesch M."/>
            <person name="Goldberg J."/>
            <person name="Griggs A."/>
            <person name="Gujja S."/>
            <person name="Heiman D."/>
            <person name="Howarth C."/>
            <person name="Larson L."/>
            <person name="Lui A."/>
            <person name="MacDonald P.J.P."/>
            <person name="Montmayeur A."/>
            <person name="Murphy C."/>
            <person name="Neiman D."/>
            <person name="Pearson M."/>
            <person name="Priest M."/>
            <person name="Roberts A."/>
            <person name="Saif S."/>
            <person name="Shea T."/>
            <person name="Shenoy N."/>
            <person name="Sisk P."/>
            <person name="Stolte C."/>
            <person name="Sykes S."/>
            <person name="Wortman J."/>
            <person name="Nusbaum C."/>
            <person name="Birren B."/>
        </authorList>
    </citation>
    <scope>NUCLEOTIDE SEQUENCE [LARGE SCALE GENOMIC DNA]</scope>
    <source>
        <strain evidence="2 3">India VII</strain>
    </source>
</reference>
<name>A0A0J9SA05_PLAVI</name>
<feature type="compositionally biased region" description="Basic and acidic residues" evidence="1">
    <location>
        <begin position="64"/>
        <end position="79"/>
    </location>
</feature>
<evidence type="ECO:0000313" key="2">
    <source>
        <dbReference type="EMBL" id="KMZ79624.1"/>
    </source>
</evidence>
<dbReference type="OrthoDB" id="386071at2759"/>
<accession>A0A0J9SA05</accession>
<dbReference type="AlphaFoldDB" id="A0A0J9SA05"/>
<dbReference type="EMBL" id="KQ234316">
    <property type="protein sequence ID" value="KMZ79624.1"/>
    <property type="molecule type" value="Genomic_DNA"/>
</dbReference>
<sequence length="748" mass="87102">MNIKDLLHNEIIIIKITEFLTILEIQNLIISLRINVKTNLYFMNECLSILMDKEYTGEEEGEDAKENSGENNKVERNEGEPPPSADIARSNVSANQNDRRSPFGENETREGNPNWSSAAAHNEPPPTGEVIDLAAYEEERSHNLGQPPNEEATKQKTKFKQRKYKNFYEKNVKRVGNMRSIRECLKIDFYSRGKRPLHSGNPQKEGIKRFRKIWLYTHLFHEIIDLKKKFKNGFLKINNNEVVQRNRTKRFDLFQLFKINGKFYSIFDAPWVSVYFQFCLNAICVFCQQKVDRNTLCVFAEKINLTVSNKLLLNYFNHIIKSGERNLHVNKEGNSCQVISDQPPEGGGAGELGEPPQKRKKISVDSAEDCYELECASLKGQASGDDWDHDVRKEDTADTRSWRASVDNLPLGGESTTISMKDAKGSFMGGHNDSCSLRGANDSFSMVDTEGSLSLRDMGSRFSLKDTNDSTSWGGGSTFGGISWQGTNDDAPFHSHSRSQNQPHEELVQIREEFLAVRKTHIFCDDCSRILEYRMNIKSIFEALKKDYELLKKLKIMTKTFKIPKHLFCMCNYFFFKDKYILYFKKVSNNLQSLRKILKKKLINNFIFTFSLNFYKFVIRVLLTCDDKKIYHSEDIFLFGFYVKYRNLLNMFNSPRIIYVYYSFHVILEKIKKLQLLFSHRHFLKLTHDLHFDVVAIIEKLKRADAKRIYRGISKYIYDSVNEDMLSTSSYEELYVHFFQCVKNYRFV</sequence>
<feature type="compositionally biased region" description="Basic and acidic residues" evidence="1">
    <location>
        <begin position="97"/>
        <end position="110"/>
    </location>
</feature>
<evidence type="ECO:0000313" key="3">
    <source>
        <dbReference type="Proteomes" id="UP000053562"/>
    </source>
</evidence>
<evidence type="ECO:0000256" key="1">
    <source>
        <dbReference type="SAM" id="MobiDB-lite"/>
    </source>
</evidence>